<evidence type="ECO:0000313" key="4">
    <source>
        <dbReference type="EMBL" id="RMZ11499.1"/>
    </source>
</evidence>
<feature type="region of interest" description="Disordered" evidence="2">
    <location>
        <begin position="411"/>
        <end position="431"/>
    </location>
</feature>
<dbReference type="GO" id="GO:0003700">
    <property type="term" value="F:DNA-binding transcription factor activity"/>
    <property type="evidence" value="ECO:0007669"/>
    <property type="project" value="InterPro"/>
</dbReference>
<evidence type="ECO:0000256" key="2">
    <source>
        <dbReference type="SAM" id="MobiDB-lite"/>
    </source>
</evidence>
<dbReference type="EMBL" id="QWIS01000052">
    <property type="protein sequence ID" value="RMZ11499.1"/>
    <property type="molecule type" value="Genomic_DNA"/>
</dbReference>
<keyword evidence="1" id="KW-0175">Coiled coil</keyword>
<evidence type="ECO:0000259" key="3">
    <source>
        <dbReference type="PROSITE" id="PS00036"/>
    </source>
</evidence>
<dbReference type="InterPro" id="IPR004827">
    <property type="entry name" value="bZIP"/>
</dbReference>
<sequence length="514" mass="55699">MTCLAWARDIALTNAYALCHRTMKRHARGVAPRAMQFRGQDFASSERPVKKMGRILLGRRVRSRPTPSAAAVSTPSPTISHPPISSFTPLSESPLESLALSLNDTAPANTSTPSTTAQPQQTWLPPLAVPRQFTPQPTFTDFDLFQPTQTVGQQATSRRAPSLDSTLQHSFNAAQRAFLPNGNNYSAQSSTTTPSRRNTNRPPRPPVPLFHSNSTGNLGNTANIQQQQYQQQMTDFENMGGGGMSIPELKSRNSSLICSEVNVAYDGTFGDLSSAGDANMFNTNMGDTFEFDLKQLLAEAANNRHTSTFTPFEDGGRETGATVSPKDVFNNDSVPPSTSFTNLTTPGSTYLETPEEEFQTSPLFSDNLGYGSGNQNDNWFPLFPDTDATPAPPTMERTTSASSAAQVMVHPGGESLHRKRSSTTTSPTFSPVVKHSSVAGVAARKRDKPLPPIMVDDSDPVAMKRARNTAAARKSRAKKVAEREDLEAEIADLKSQVEHWKAIALGQSLPAAEE</sequence>
<organism evidence="4 5">
    <name type="scientific">Hortaea werneckii</name>
    <name type="common">Black yeast</name>
    <name type="synonym">Cladosporium werneckii</name>
    <dbReference type="NCBI Taxonomy" id="91943"/>
    <lineage>
        <taxon>Eukaryota</taxon>
        <taxon>Fungi</taxon>
        <taxon>Dikarya</taxon>
        <taxon>Ascomycota</taxon>
        <taxon>Pezizomycotina</taxon>
        <taxon>Dothideomycetes</taxon>
        <taxon>Dothideomycetidae</taxon>
        <taxon>Mycosphaerellales</taxon>
        <taxon>Teratosphaeriaceae</taxon>
        <taxon>Hortaea</taxon>
    </lineage>
</organism>
<feature type="coiled-coil region" evidence="1">
    <location>
        <begin position="476"/>
        <end position="503"/>
    </location>
</feature>
<dbReference type="SUPFAM" id="SSF57959">
    <property type="entry name" value="Leucine zipper domain"/>
    <property type="match status" value="1"/>
</dbReference>
<comment type="caution">
    <text evidence="4">The sequence shown here is derived from an EMBL/GenBank/DDBJ whole genome shotgun (WGS) entry which is preliminary data.</text>
</comment>
<proteinExistence type="predicted"/>
<dbReference type="AlphaFoldDB" id="A0A3M7HDX2"/>
<dbReference type="Gene3D" id="3.30.160.60">
    <property type="entry name" value="Classic Zinc Finger"/>
    <property type="match status" value="1"/>
</dbReference>
<accession>A0A3M7HDX2</accession>
<feature type="compositionally biased region" description="Low complexity" evidence="2">
    <location>
        <begin position="189"/>
        <end position="201"/>
    </location>
</feature>
<protein>
    <recommendedName>
        <fullName evidence="3">BZIP domain-containing protein</fullName>
    </recommendedName>
</protein>
<feature type="compositionally biased region" description="Low complexity" evidence="2">
    <location>
        <begin position="73"/>
        <end position="91"/>
    </location>
</feature>
<gene>
    <name evidence="4" type="ORF">D0860_03374</name>
</gene>
<dbReference type="CDD" id="cd12193">
    <property type="entry name" value="bZIP_GCN4"/>
    <property type="match status" value="1"/>
</dbReference>
<reference evidence="4 5" key="1">
    <citation type="journal article" date="2018" name="BMC Genomics">
        <title>Genomic evidence for intraspecific hybridization in a clonal and extremely halotolerant yeast.</title>
        <authorList>
            <person name="Gostincar C."/>
            <person name="Stajich J.E."/>
            <person name="Zupancic J."/>
            <person name="Zalar P."/>
            <person name="Gunde-Cimerman N."/>
        </authorList>
    </citation>
    <scope>NUCLEOTIDE SEQUENCE [LARGE SCALE GENOMIC DNA]</scope>
    <source>
        <strain evidence="4 5">EXF-562</strain>
    </source>
</reference>
<dbReference type="Pfam" id="PF07716">
    <property type="entry name" value="bZIP_2"/>
    <property type="match status" value="1"/>
</dbReference>
<feature type="region of interest" description="Disordered" evidence="2">
    <location>
        <begin position="179"/>
        <end position="208"/>
    </location>
</feature>
<dbReference type="Proteomes" id="UP000280598">
    <property type="component" value="Unassembled WGS sequence"/>
</dbReference>
<name>A0A3M7HDX2_HORWE</name>
<feature type="compositionally biased region" description="Low complexity" evidence="2">
    <location>
        <begin position="422"/>
        <end position="431"/>
    </location>
</feature>
<dbReference type="VEuPathDB" id="FungiDB:BTJ68_10823"/>
<dbReference type="InterPro" id="IPR046347">
    <property type="entry name" value="bZIP_sf"/>
</dbReference>
<dbReference type="PROSITE" id="PS00036">
    <property type="entry name" value="BZIP_BASIC"/>
    <property type="match status" value="1"/>
</dbReference>
<feature type="region of interest" description="Disordered" evidence="2">
    <location>
        <begin position="60"/>
        <end position="91"/>
    </location>
</feature>
<feature type="domain" description="BZIP" evidence="3">
    <location>
        <begin position="464"/>
        <end position="478"/>
    </location>
</feature>
<evidence type="ECO:0000313" key="5">
    <source>
        <dbReference type="Proteomes" id="UP000280598"/>
    </source>
</evidence>
<evidence type="ECO:0000256" key="1">
    <source>
        <dbReference type="SAM" id="Coils"/>
    </source>
</evidence>